<evidence type="ECO:0000259" key="12">
    <source>
        <dbReference type="Pfam" id="PF05698"/>
    </source>
</evidence>
<name>A0A1F5SJZ7_9BACT</name>
<dbReference type="PIRSF" id="PIRSF003095">
    <property type="entry name" value="Trigger_factor"/>
    <property type="match status" value="1"/>
</dbReference>
<accession>A0A1F5SJZ7</accession>
<protein>
    <recommendedName>
        <fullName evidence="4 9">Trigger factor</fullName>
        <shortName evidence="9">TF</shortName>
        <ecNumber evidence="3 9">5.2.1.8</ecNumber>
    </recommendedName>
    <alternativeName>
        <fullName evidence="8 9">PPIase</fullName>
    </alternativeName>
</protein>
<dbReference type="Gene3D" id="3.30.70.1050">
    <property type="entry name" value="Trigger factor ribosome-binding domain"/>
    <property type="match status" value="1"/>
</dbReference>
<dbReference type="EMBL" id="MFGC01000043">
    <property type="protein sequence ID" value="OGF26591.1"/>
    <property type="molecule type" value="Genomic_DNA"/>
</dbReference>
<evidence type="ECO:0000256" key="3">
    <source>
        <dbReference type="ARBA" id="ARBA00013194"/>
    </source>
</evidence>
<dbReference type="GO" id="GO:0043335">
    <property type="term" value="P:protein unfolding"/>
    <property type="evidence" value="ECO:0007669"/>
    <property type="project" value="TreeGrafter"/>
</dbReference>
<keyword evidence="5 9" id="KW-0697">Rotamase</keyword>
<evidence type="ECO:0000256" key="7">
    <source>
        <dbReference type="ARBA" id="ARBA00023235"/>
    </source>
</evidence>
<dbReference type="EC" id="5.2.1.8" evidence="3 9"/>
<evidence type="ECO:0000256" key="2">
    <source>
        <dbReference type="ARBA" id="ARBA00005464"/>
    </source>
</evidence>
<dbReference type="InterPro" id="IPR001179">
    <property type="entry name" value="PPIase_FKBP_dom"/>
</dbReference>
<comment type="domain">
    <text evidence="9">Consists of 3 domains; the N-terminus binds the ribosome, the middle domain has PPIase activity, while the C-terminus has intrinsic chaperone activity on its own.</text>
</comment>
<dbReference type="Pfam" id="PF05698">
    <property type="entry name" value="Trigger_C"/>
    <property type="match status" value="1"/>
</dbReference>
<dbReference type="SUPFAM" id="SSF54534">
    <property type="entry name" value="FKBP-like"/>
    <property type="match status" value="1"/>
</dbReference>
<proteinExistence type="inferred from homology"/>
<dbReference type="AlphaFoldDB" id="A0A1F5SJZ7"/>
<dbReference type="PANTHER" id="PTHR30560">
    <property type="entry name" value="TRIGGER FACTOR CHAPERONE AND PEPTIDYL-PROLYL CIS/TRANS ISOMERASE"/>
    <property type="match status" value="1"/>
</dbReference>
<keyword evidence="9" id="KW-0132">Cell division</keyword>
<dbReference type="InterPro" id="IPR008881">
    <property type="entry name" value="Trigger_fac_ribosome-bd_bac"/>
</dbReference>
<evidence type="ECO:0000313" key="14">
    <source>
        <dbReference type="Proteomes" id="UP000178925"/>
    </source>
</evidence>
<keyword evidence="9" id="KW-0963">Cytoplasm</keyword>
<dbReference type="InterPro" id="IPR037041">
    <property type="entry name" value="Trigger_fac_C_sf"/>
</dbReference>
<dbReference type="Pfam" id="PF05697">
    <property type="entry name" value="Trigger_N"/>
    <property type="match status" value="1"/>
</dbReference>
<dbReference type="GO" id="GO:0005737">
    <property type="term" value="C:cytoplasm"/>
    <property type="evidence" value="ECO:0007669"/>
    <property type="project" value="UniProtKB-SubCell"/>
</dbReference>
<evidence type="ECO:0000256" key="6">
    <source>
        <dbReference type="ARBA" id="ARBA00023186"/>
    </source>
</evidence>
<feature type="domain" description="Trigger factor C-terminal" evidence="12">
    <location>
        <begin position="279"/>
        <end position="437"/>
    </location>
</feature>
<dbReference type="Gene3D" id="3.10.50.40">
    <property type="match status" value="1"/>
</dbReference>
<dbReference type="GO" id="GO:0044183">
    <property type="term" value="F:protein folding chaperone"/>
    <property type="evidence" value="ECO:0007669"/>
    <property type="project" value="TreeGrafter"/>
</dbReference>
<dbReference type="GO" id="GO:0003755">
    <property type="term" value="F:peptidyl-prolyl cis-trans isomerase activity"/>
    <property type="evidence" value="ECO:0007669"/>
    <property type="project" value="UniProtKB-UniRule"/>
</dbReference>
<dbReference type="GO" id="GO:0051301">
    <property type="term" value="P:cell division"/>
    <property type="evidence" value="ECO:0007669"/>
    <property type="project" value="UniProtKB-KW"/>
</dbReference>
<dbReference type="InterPro" id="IPR036611">
    <property type="entry name" value="Trigger_fac_ribosome-bd_sf"/>
</dbReference>
<dbReference type="Pfam" id="PF00254">
    <property type="entry name" value="FKBP_C"/>
    <property type="match status" value="1"/>
</dbReference>
<dbReference type="Gene3D" id="1.10.3120.10">
    <property type="entry name" value="Trigger factor, C-terminal domain"/>
    <property type="match status" value="1"/>
</dbReference>
<keyword evidence="9" id="KW-0131">Cell cycle</keyword>
<dbReference type="NCBIfam" id="TIGR00115">
    <property type="entry name" value="tig"/>
    <property type="match status" value="1"/>
</dbReference>
<comment type="function">
    <text evidence="9">Involved in protein export. Acts as a chaperone by maintaining the newly synthesized protein in an open conformation. Functions as a peptidyl-prolyl cis-trans isomerase.</text>
</comment>
<feature type="domain" description="PPIase FKBP-type" evidence="10">
    <location>
        <begin position="172"/>
        <end position="254"/>
    </location>
</feature>
<evidence type="ECO:0000256" key="9">
    <source>
        <dbReference type="HAMAP-Rule" id="MF_00303"/>
    </source>
</evidence>
<evidence type="ECO:0000259" key="11">
    <source>
        <dbReference type="Pfam" id="PF05697"/>
    </source>
</evidence>
<dbReference type="InterPro" id="IPR008880">
    <property type="entry name" value="Trigger_fac_C"/>
</dbReference>
<dbReference type="InterPro" id="IPR027304">
    <property type="entry name" value="Trigger_fact/SurA_dom_sf"/>
</dbReference>
<comment type="subcellular location">
    <subcellularLocation>
        <location evidence="9">Cytoplasm</location>
    </subcellularLocation>
    <text evidence="9">About half TF is bound to the ribosome near the polypeptide exit tunnel while the other half is free in the cytoplasm.</text>
</comment>
<comment type="catalytic activity">
    <reaction evidence="1 9">
        <text>[protein]-peptidylproline (omega=180) = [protein]-peptidylproline (omega=0)</text>
        <dbReference type="Rhea" id="RHEA:16237"/>
        <dbReference type="Rhea" id="RHEA-COMP:10747"/>
        <dbReference type="Rhea" id="RHEA-COMP:10748"/>
        <dbReference type="ChEBI" id="CHEBI:83833"/>
        <dbReference type="ChEBI" id="CHEBI:83834"/>
        <dbReference type="EC" id="5.2.1.8"/>
    </reaction>
</comment>
<dbReference type="SUPFAM" id="SSF102735">
    <property type="entry name" value="Trigger factor ribosome-binding domain"/>
    <property type="match status" value="1"/>
</dbReference>
<feature type="domain" description="Trigger factor ribosome-binding bacterial" evidence="11">
    <location>
        <begin position="1"/>
        <end position="160"/>
    </location>
</feature>
<sequence>MNAHKEQNQKEIEITVELSWDELKPYLDKASEKISEDVKVEGFRPGKVPYDVLKNKVGEMAILQEAADMAIQKTAEIVLREQFKDLSAQASGGADKAETDSIVGRPEVKLTKVAAGNPLEYKVVLQRAPEVTLGKYKDLKIKEEAVAVTDEEVEKVISQLRALRASEKIVDRAVQEGDKALVNIQMFLDNVPLEGGQSQNTAVIMGADYIIPGFDKKLLGAAKGETREFKLLYPSGHYQKNIAGKMVEFKVEVKEIYERVLPELNDEFAKNAGAKDSNDLKQKIRDNLETEGKQKNEEKVVIELFEKILGKTTFSHLPEQLVHSETHNMIHELKHSVEHQGGKFADYLLHIKKTESELEKELEPEAEKRVKTSFIVNAIVKAENITVTDEDLQKKIDDLLKLYEASPEAQAQVETADYRDYVKHNLLNQKVIAQLKEWNVKK</sequence>
<dbReference type="GO" id="GO:0043022">
    <property type="term" value="F:ribosome binding"/>
    <property type="evidence" value="ECO:0007669"/>
    <property type="project" value="TreeGrafter"/>
</dbReference>
<dbReference type="HAMAP" id="MF_00303">
    <property type="entry name" value="Trigger_factor_Tig"/>
    <property type="match status" value="1"/>
</dbReference>
<dbReference type="SUPFAM" id="SSF109998">
    <property type="entry name" value="Triger factor/SurA peptide-binding domain-like"/>
    <property type="match status" value="1"/>
</dbReference>
<evidence type="ECO:0000259" key="10">
    <source>
        <dbReference type="Pfam" id="PF00254"/>
    </source>
</evidence>
<comment type="caution">
    <text evidence="13">The sequence shown here is derived from an EMBL/GenBank/DDBJ whole genome shotgun (WGS) entry which is preliminary data.</text>
</comment>
<dbReference type="PANTHER" id="PTHR30560:SF3">
    <property type="entry name" value="TRIGGER FACTOR-LIKE PROTEIN TIG, CHLOROPLASTIC"/>
    <property type="match status" value="1"/>
</dbReference>
<keyword evidence="6 9" id="KW-0143">Chaperone</keyword>
<evidence type="ECO:0000256" key="1">
    <source>
        <dbReference type="ARBA" id="ARBA00000971"/>
    </source>
</evidence>
<organism evidence="13 14">
    <name type="scientific">Candidatus Falkowbacteria bacterium RIFOXYA2_FULL_47_9</name>
    <dbReference type="NCBI Taxonomy" id="1797995"/>
    <lineage>
        <taxon>Bacteria</taxon>
        <taxon>Candidatus Falkowiibacteriota</taxon>
    </lineage>
</organism>
<dbReference type="InterPro" id="IPR046357">
    <property type="entry name" value="PPIase_dom_sf"/>
</dbReference>
<dbReference type="InterPro" id="IPR005215">
    <property type="entry name" value="Trig_fac"/>
</dbReference>
<keyword evidence="7 9" id="KW-0413">Isomerase</keyword>
<dbReference type="GO" id="GO:0015031">
    <property type="term" value="P:protein transport"/>
    <property type="evidence" value="ECO:0007669"/>
    <property type="project" value="UniProtKB-UniRule"/>
</dbReference>
<gene>
    <name evidence="9" type="primary">tig</name>
    <name evidence="13" type="ORF">A2242_03230</name>
</gene>
<evidence type="ECO:0000313" key="13">
    <source>
        <dbReference type="EMBL" id="OGF26591.1"/>
    </source>
</evidence>
<dbReference type="Proteomes" id="UP000178925">
    <property type="component" value="Unassembled WGS sequence"/>
</dbReference>
<evidence type="ECO:0000256" key="4">
    <source>
        <dbReference type="ARBA" id="ARBA00016902"/>
    </source>
</evidence>
<dbReference type="GO" id="GO:0051083">
    <property type="term" value="P:'de novo' cotranslational protein folding"/>
    <property type="evidence" value="ECO:0007669"/>
    <property type="project" value="TreeGrafter"/>
</dbReference>
<dbReference type="STRING" id="1797995.A2242_03230"/>
<reference evidence="13 14" key="1">
    <citation type="journal article" date="2016" name="Nat. Commun.">
        <title>Thousands of microbial genomes shed light on interconnected biogeochemical processes in an aquifer system.</title>
        <authorList>
            <person name="Anantharaman K."/>
            <person name="Brown C.T."/>
            <person name="Hug L.A."/>
            <person name="Sharon I."/>
            <person name="Castelle C.J."/>
            <person name="Probst A.J."/>
            <person name="Thomas B.C."/>
            <person name="Singh A."/>
            <person name="Wilkins M.J."/>
            <person name="Karaoz U."/>
            <person name="Brodie E.L."/>
            <person name="Williams K.H."/>
            <person name="Hubbard S.S."/>
            <person name="Banfield J.F."/>
        </authorList>
    </citation>
    <scope>NUCLEOTIDE SEQUENCE [LARGE SCALE GENOMIC DNA]</scope>
</reference>
<evidence type="ECO:0000256" key="5">
    <source>
        <dbReference type="ARBA" id="ARBA00023110"/>
    </source>
</evidence>
<evidence type="ECO:0000256" key="8">
    <source>
        <dbReference type="ARBA" id="ARBA00029986"/>
    </source>
</evidence>
<comment type="similarity">
    <text evidence="2 9">Belongs to the FKBP-type PPIase family. Tig subfamily.</text>
</comment>